<evidence type="ECO:0000256" key="2">
    <source>
        <dbReference type="ARBA" id="ARBA00009399"/>
    </source>
</evidence>
<keyword evidence="4 6" id="KW-1133">Transmembrane helix</keyword>
<dbReference type="PANTHER" id="PTHR38459">
    <property type="entry name" value="PROPHAGE BACTOPRENOL-LINKED GLUCOSE TRANSLOCASE HOMOLOG"/>
    <property type="match status" value="1"/>
</dbReference>
<dbReference type="GO" id="GO:0005886">
    <property type="term" value="C:plasma membrane"/>
    <property type="evidence" value="ECO:0007669"/>
    <property type="project" value="TreeGrafter"/>
</dbReference>
<keyword evidence="3 6" id="KW-0812">Transmembrane</keyword>
<organism evidence="8 9">
    <name type="scientific">Umezawaea endophytica</name>
    <dbReference type="NCBI Taxonomy" id="1654476"/>
    <lineage>
        <taxon>Bacteria</taxon>
        <taxon>Bacillati</taxon>
        <taxon>Actinomycetota</taxon>
        <taxon>Actinomycetes</taxon>
        <taxon>Pseudonocardiales</taxon>
        <taxon>Pseudonocardiaceae</taxon>
        <taxon>Umezawaea</taxon>
    </lineage>
</organism>
<proteinExistence type="inferred from homology"/>
<feature type="transmembrane region" description="Helical" evidence="6">
    <location>
        <begin position="37"/>
        <end position="59"/>
    </location>
</feature>
<evidence type="ECO:0000256" key="6">
    <source>
        <dbReference type="SAM" id="Phobius"/>
    </source>
</evidence>
<dbReference type="Proteomes" id="UP001141259">
    <property type="component" value="Unassembled WGS sequence"/>
</dbReference>
<evidence type="ECO:0000256" key="3">
    <source>
        <dbReference type="ARBA" id="ARBA00022692"/>
    </source>
</evidence>
<protein>
    <submittedName>
        <fullName evidence="8">GtrA family protein</fullName>
    </submittedName>
</protein>
<feature type="transmembrane region" description="Helical" evidence="6">
    <location>
        <begin position="71"/>
        <end position="95"/>
    </location>
</feature>
<feature type="transmembrane region" description="Helical" evidence="6">
    <location>
        <begin position="12"/>
        <end position="31"/>
    </location>
</feature>
<dbReference type="RefSeq" id="WP_259627689.1">
    <property type="nucleotide sequence ID" value="NZ_JANYMP010000022.1"/>
</dbReference>
<evidence type="ECO:0000256" key="4">
    <source>
        <dbReference type="ARBA" id="ARBA00022989"/>
    </source>
</evidence>
<dbReference type="InterPro" id="IPR007267">
    <property type="entry name" value="GtrA_DPMS_TM"/>
</dbReference>
<feature type="domain" description="GtrA/DPMS transmembrane" evidence="7">
    <location>
        <begin position="12"/>
        <end position="121"/>
    </location>
</feature>
<gene>
    <name evidence="8" type="ORF">NZH93_35660</name>
</gene>
<comment type="subcellular location">
    <subcellularLocation>
        <location evidence="1">Membrane</location>
        <topology evidence="1">Multi-pass membrane protein</topology>
    </subcellularLocation>
</comment>
<sequence>MIGKSTLGRVIRFGLVGVVNTAVYYGLYLLFKLVLPYLAAHVLGFCLAMVGSYFLSCYFTFRTRPTWKKFLLFPLSNATNFVISTVGLYVLVGWFGMNQQVAPLVAAAAAIPLTFVVAQFVLIDRSVEVEVERELKS</sequence>
<evidence type="ECO:0000313" key="9">
    <source>
        <dbReference type="Proteomes" id="UP001141259"/>
    </source>
</evidence>
<dbReference type="AlphaFoldDB" id="A0A9X2VSS5"/>
<dbReference type="PANTHER" id="PTHR38459:SF1">
    <property type="entry name" value="PROPHAGE BACTOPRENOL-LINKED GLUCOSE TRANSLOCASE HOMOLOG"/>
    <property type="match status" value="1"/>
</dbReference>
<evidence type="ECO:0000313" key="8">
    <source>
        <dbReference type="EMBL" id="MCS7482215.1"/>
    </source>
</evidence>
<evidence type="ECO:0000256" key="1">
    <source>
        <dbReference type="ARBA" id="ARBA00004141"/>
    </source>
</evidence>
<reference evidence="8" key="1">
    <citation type="submission" date="2022-08" db="EMBL/GenBank/DDBJ databases">
        <authorList>
            <person name="Tistechok S."/>
            <person name="Samborskyy M."/>
            <person name="Roman I."/>
        </authorList>
    </citation>
    <scope>NUCLEOTIDE SEQUENCE</scope>
    <source>
        <strain evidence="8">DSM 103496</strain>
    </source>
</reference>
<evidence type="ECO:0000256" key="5">
    <source>
        <dbReference type="ARBA" id="ARBA00023136"/>
    </source>
</evidence>
<evidence type="ECO:0000259" key="7">
    <source>
        <dbReference type="Pfam" id="PF04138"/>
    </source>
</evidence>
<comment type="similarity">
    <text evidence="2">Belongs to the GtrA family.</text>
</comment>
<dbReference type="InterPro" id="IPR051401">
    <property type="entry name" value="GtrA_CellWall_Glycosyl"/>
</dbReference>
<keyword evidence="9" id="KW-1185">Reference proteome</keyword>
<dbReference type="EMBL" id="JANYMP010000022">
    <property type="protein sequence ID" value="MCS7482215.1"/>
    <property type="molecule type" value="Genomic_DNA"/>
</dbReference>
<accession>A0A9X2VSS5</accession>
<feature type="transmembrane region" description="Helical" evidence="6">
    <location>
        <begin position="101"/>
        <end position="123"/>
    </location>
</feature>
<name>A0A9X2VSS5_9PSEU</name>
<keyword evidence="5 6" id="KW-0472">Membrane</keyword>
<dbReference type="GO" id="GO:0000271">
    <property type="term" value="P:polysaccharide biosynthetic process"/>
    <property type="evidence" value="ECO:0007669"/>
    <property type="project" value="InterPro"/>
</dbReference>
<comment type="caution">
    <text evidence="8">The sequence shown here is derived from an EMBL/GenBank/DDBJ whole genome shotgun (WGS) entry which is preliminary data.</text>
</comment>
<dbReference type="Pfam" id="PF04138">
    <property type="entry name" value="GtrA_DPMS_TM"/>
    <property type="match status" value="1"/>
</dbReference>